<sequence length="335" mass="36294">MHDSAGQPHMKSWSEAGNDEEARAFAKPADHEKKLTGTGSASGSDSFVVVRSPGVPIPLIVCSPHSGRNYTAEFLARSRLPLDALRSGEDFHVDTLIATAPQYGATLLCATFPRVVCDVNRASLDLDPRMIENGDESLFSPSERGRAGLGSVPGVVSGGRQVYGRKLSMDETAARLRLFWHPYHAMLKKLIDEMRAEYGFCLVLDMHSMPPGIDGTKADIVIGDRFGSSSKPVFVQALGKSLLALSFSVARNHPFAGGFITSHYGCPEENVSVIQLEMSRALYMCARPGGGYGLNPRFAGKISQIIADMARCVREQQEVGCTVSDRVIQAGRMYP</sequence>
<evidence type="ECO:0008006" key="3">
    <source>
        <dbReference type="Google" id="ProtNLM"/>
    </source>
</evidence>
<dbReference type="AlphaFoldDB" id="A0A511XGQ2"/>
<dbReference type="OrthoDB" id="9802050at2"/>
<dbReference type="InterPro" id="IPR007709">
    <property type="entry name" value="N-FG_amidohydro"/>
</dbReference>
<dbReference type="Gene3D" id="3.40.630.40">
    <property type="entry name" value="Zn-dependent exopeptidases"/>
    <property type="match status" value="1"/>
</dbReference>
<reference evidence="1 2" key="1">
    <citation type="submission" date="2019-07" db="EMBL/GenBank/DDBJ databases">
        <title>Whole genome shotgun sequence of Acetobacter oeni NBRC 105207.</title>
        <authorList>
            <person name="Hosoyama A."/>
            <person name="Uohara A."/>
            <person name="Ohji S."/>
            <person name="Ichikawa N."/>
        </authorList>
    </citation>
    <scope>NUCLEOTIDE SEQUENCE [LARGE SCALE GENOMIC DNA]</scope>
    <source>
        <strain evidence="1 2">NBRC 105207</strain>
    </source>
</reference>
<dbReference type="Proteomes" id="UP000321746">
    <property type="component" value="Unassembled WGS sequence"/>
</dbReference>
<gene>
    <name evidence="1" type="ORF">AOE01nite_03050</name>
</gene>
<evidence type="ECO:0000313" key="1">
    <source>
        <dbReference type="EMBL" id="GEN62081.1"/>
    </source>
</evidence>
<comment type="caution">
    <text evidence="1">The sequence shown here is derived from an EMBL/GenBank/DDBJ whole genome shotgun (WGS) entry which is preliminary data.</text>
</comment>
<dbReference type="EMBL" id="BJYG01000002">
    <property type="protein sequence ID" value="GEN62081.1"/>
    <property type="molecule type" value="Genomic_DNA"/>
</dbReference>
<organism evidence="1 2">
    <name type="scientific">Acetobacter oeni</name>
    <dbReference type="NCBI Taxonomy" id="304077"/>
    <lineage>
        <taxon>Bacteria</taxon>
        <taxon>Pseudomonadati</taxon>
        <taxon>Pseudomonadota</taxon>
        <taxon>Alphaproteobacteria</taxon>
        <taxon>Acetobacterales</taxon>
        <taxon>Acetobacteraceae</taxon>
        <taxon>Acetobacter</taxon>
    </lineage>
</organism>
<dbReference type="Pfam" id="PF05013">
    <property type="entry name" value="FGase"/>
    <property type="match status" value="1"/>
</dbReference>
<keyword evidence="2" id="KW-1185">Reference proteome</keyword>
<accession>A0A511XGQ2</accession>
<name>A0A511XGQ2_9PROT</name>
<evidence type="ECO:0000313" key="2">
    <source>
        <dbReference type="Proteomes" id="UP000321746"/>
    </source>
</evidence>
<protein>
    <recommendedName>
        <fullName evidence="3">N-formylglutamate amidohydrolase</fullName>
    </recommendedName>
</protein>
<dbReference type="SUPFAM" id="SSF53187">
    <property type="entry name" value="Zn-dependent exopeptidases"/>
    <property type="match status" value="1"/>
</dbReference>
<proteinExistence type="predicted"/>